<dbReference type="Proteomes" id="UP001642520">
    <property type="component" value="Unassembled WGS sequence"/>
</dbReference>
<feature type="compositionally biased region" description="Basic and acidic residues" evidence="1">
    <location>
        <begin position="240"/>
        <end position="284"/>
    </location>
</feature>
<dbReference type="InterPro" id="IPR031959">
    <property type="entry name" value="DUF4779"/>
</dbReference>
<evidence type="ECO:0000256" key="1">
    <source>
        <dbReference type="SAM" id="MobiDB-lite"/>
    </source>
</evidence>
<organism evidence="3 4">
    <name type="scientific">Xylocopa violacea</name>
    <name type="common">Violet carpenter bee</name>
    <name type="synonym">Apis violacea</name>
    <dbReference type="NCBI Taxonomy" id="135666"/>
    <lineage>
        <taxon>Eukaryota</taxon>
        <taxon>Metazoa</taxon>
        <taxon>Ecdysozoa</taxon>
        <taxon>Arthropoda</taxon>
        <taxon>Hexapoda</taxon>
        <taxon>Insecta</taxon>
        <taxon>Pterygota</taxon>
        <taxon>Neoptera</taxon>
        <taxon>Endopterygota</taxon>
        <taxon>Hymenoptera</taxon>
        <taxon>Apocrita</taxon>
        <taxon>Aculeata</taxon>
        <taxon>Apoidea</taxon>
        <taxon>Anthophila</taxon>
        <taxon>Apidae</taxon>
        <taxon>Xylocopa</taxon>
        <taxon>Xylocopa</taxon>
    </lineage>
</organism>
<feature type="chain" id="PRO_5047396840" evidence="2">
    <location>
        <begin position="25"/>
        <end position="423"/>
    </location>
</feature>
<reference evidence="3 4" key="1">
    <citation type="submission" date="2024-08" db="EMBL/GenBank/DDBJ databases">
        <authorList>
            <person name="Will J Nash"/>
            <person name="Angela Man"/>
            <person name="Seanna McTaggart"/>
            <person name="Kendall Baker"/>
            <person name="Tom Barker"/>
            <person name="Leah Catchpole"/>
            <person name="Alex Durrant"/>
            <person name="Karim Gharbi"/>
            <person name="Naomi Irish"/>
            <person name="Gemy Kaithakottil"/>
            <person name="Debby Ku"/>
            <person name="Aaliyah Providence"/>
            <person name="Felix Shaw"/>
            <person name="David Swarbreck"/>
            <person name="Chris Watkins"/>
            <person name="Ann M. McCartney"/>
            <person name="Giulio Formenti"/>
            <person name="Alice Mouton"/>
            <person name="Noel Vella"/>
            <person name="Bjorn M von Reumont"/>
            <person name="Adriana Vella"/>
            <person name="Wilfried Haerty"/>
        </authorList>
    </citation>
    <scope>NUCLEOTIDE SEQUENCE [LARGE SCALE GENOMIC DNA]</scope>
</reference>
<dbReference type="EMBL" id="CAXAJV020001293">
    <property type="protein sequence ID" value="CAL7945093.1"/>
    <property type="molecule type" value="Genomic_DNA"/>
</dbReference>
<evidence type="ECO:0000313" key="3">
    <source>
        <dbReference type="EMBL" id="CAL7945093.1"/>
    </source>
</evidence>
<gene>
    <name evidence="3" type="ORF">XYLVIOL_LOCUS7013</name>
</gene>
<keyword evidence="2" id="KW-0732">Signal</keyword>
<feature type="signal peptide" evidence="2">
    <location>
        <begin position="1"/>
        <end position="24"/>
    </location>
</feature>
<evidence type="ECO:0000313" key="4">
    <source>
        <dbReference type="Proteomes" id="UP001642520"/>
    </source>
</evidence>
<dbReference type="Pfam" id="PF16009">
    <property type="entry name" value="DUF4779"/>
    <property type="match status" value="1"/>
</dbReference>
<proteinExistence type="predicted"/>
<comment type="caution">
    <text evidence="3">The sequence shown here is derived from an EMBL/GenBank/DDBJ whole genome shotgun (WGS) entry which is preliminary data.</text>
</comment>
<evidence type="ECO:0000256" key="2">
    <source>
        <dbReference type="SAM" id="SignalP"/>
    </source>
</evidence>
<feature type="compositionally biased region" description="Basic and acidic residues" evidence="1">
    <location>
        <begin position="300"/>
        <end position="335"/>
    </location>
</feature>
<sequence length="423" mass="46998">MRVFGRGWCTVYAVLCVCAGSTIAQSDNPNSGNRRIYEPIAVESRLAYREVADDEASREPDYHRKLIPIKAPRVDKNFAMYSLPLEPEAEMLPAHYTGVKPPGVDHMELRQAESRVVKVAPKVAQLNGYDGGGGAGVAYQAIVTGNDPSRGMSVQVKLIPIKAPRVDKNVVTYTLPLKPDAGTLPAHYAGVKPLGVDHRRAESKITKVVPKSSRSQTHDRAGGTRRTGSEYESEGGTSEGGREKSSSIEKAEKGDEINEKKKSQYDEAGGRRKSYDNQRHHSGYDEEEGGGSRGAKYHKNNNDHVDFKESGYRSVYHKDERKRINDYYGNDDHGGHSKKHGRYKEKYVSEEGRYNKGRSRDSGSDEGGKHKQGVTGKHQAAAESKGRQAHNDYDEYFKKFRAYGNQGDKNEAKTFGFGQRKAR</sequence>
<accession>A0ABP1NZR0</accession>
<protein>
    <submittedName>
        <fullName evidence="3">Uncharacterized protein</fullName>
    </submittedName>
</protein>
<feature type="region of interest" description="Disordered" evidence="1">
    <location>
        <begin position="199"/>
        <end position="423"/>
    </location>
</feature>
<keyword evidence="4" id="KW-1185">Reference proteome</keyword>
<feature type="compositionally biased region" description="Basic and acidic residues" evidence="1">
    <location>
        <begin position="384"/>
        <end position="398"/>
    </location>
</feature>
<name>A0ABP1NZR0_XYLVO</name>
<feature type="compositionally biased region" description="Basic and acidic residues" evidence="1">
    <location>
        <begin position="344"/>
        <end position="369"/>
    </location>
</feature>